<dbReference type="GO" id="GO:0030694">
    <property type="term" value="C:bacterial-type flagellum basal body, rod"/>
    <property type="evidence" value="ECO:0007669"/>
    <property type="project" value="InterPro"/>
</dbReference>
<evidence type="ECO:0000313" key="9">
    <source>
        <dbReference type="Proteomes" id="UP000295341"/>
    </source>
</evidence>
<dbReference type="AlphaFoldDB" id="A0A4V3US50"/>
<evidence type="ECO:0000313" key="8">
    <source>
        <dbReference type="EMBL" id="TDU32464.1"/>
    </source>
</evidence>
<evidence type="ECO:0000256" key="3">
    <source>
        <dbReference type="ARBA" id="ARBA00014376"/>
    </source>
</evidence>
<gene>
    <name evidence="8" type="ORF">DFR24_1861</name>
</gene>
<keyword evidence="8" id="KW-0966">Cell projection</keyword>
<dbReference type="OrthoDB" id="9788334at2"/>
<keyword evidence="8" id="KW-0282">Flagellum</keyword>
<dbReference type="EMBL" id="SOBT01000008">
    <property type="protein sequence ID" value="TDU32464.1"/>
    <property type="molecule type" value="Genomic_DNA"/>
</dbReference>
<comment type="similarity">
    <text evidence="2 6">Belongs to the flagella basal body rod proteins family.</text>
</comment>
<evidence type="ECO:0000259" key="7">
    <source>
        <dbReference type="Pfam" id="PF00460"/>
    </source>
</evidence>
<organism evidence="8 9">
    <name type="scientific">Panacagrimonas perspica</name>
    <dbReference type="NCBI Taxonomy" id="381431"/>
    <lineage>
        <taxon>Bacteria</taxon>
        <taxon>Pseudomonadati</taxon>
        <taxon>Pseudomonadota</taxon>
        <taxon>Gammaproteobacteria</taxon>
        <taxon>Nevskiales</taxon>
        <taxon>Nevskiaceae</taxon>
        <taxon>Panacagrimonas</taxon>
    </lineage>
</organism>
<dbReference type="GO" id="GO:0071978">
    <property type="term" value="P:bacterial-type flagellum-dependent swarming motility"/>
    <property type="evidence" value="ECO:0007669"/>
    <property type="project" value="TreeGrafter"/>
</dbReference>
<dbReference type="PIRSF" id="PIRSF002889">
    <property type="entry name" value="Rod_FlgB"/>
    <property type="match status" value="1"/>
</dbReference>
<sequence>MAGTVDPLFGIHAHALQIQQRRMTLLAGNIANADTPGFQARDLDFKTALEQALGNGSSTLNTDRPGHLDGAGTQADPALMYRVPLQPSVDGNTVDVQTEQAAFMDSALRYQASLSFLDGKLKSLLTAITGE</sequence>
<dbReference type="InterPro" id="IPR006300">
    <property type="entry name" value="FlgB"/>
</dbReference>
<comment type="subcellular location">
    <subcellularLocation>
        <location evidence="1 6">Bacterial flagellum basal body</location>
    </subcellularLocation>
</comment>
<keyword evidence="4 6" id="KW-0975">Bacterial flagellum</keyword>
<comment type="subunit">
    <text evidence="6">The basal body constitutes a major portion of the flagellar organelle and consists of a number of rings mounted on a central rod.</text>
</comment>
<name>A0A4V3US50_9GAMM</name>
<evidence type="ECO:0000256" key="6">
    <source>
        <dbReference type="PIRNR" id="PIRNR002889"/>
    </source>
</evidence>
<protein>
    <recommendedName>
        <fullName evidence="3 6">Flagellar basal body rod protein FlgB</fullName>
    </recommendedName>
</protein>
<evidence type="ECO:0000256" key="4">
    <source>
        <dbReference type="ARBA" id="ARBA00023143"/>
    </source>
</evidence>
<feature type="domain" description="Flagellar basal body rod protein N-terminal" evidence="7">
    <location>
        <begin position="11"/>
        <end position="39"/>
    </location>
</feature>
<proteinExistence type="inferred from homology"/>
<dbReference type="NCBIfam" id="TIGR01396">
    <property type="entry name" value="FlgB"/>
    <property type="match status" value="1"/>
</dbReference>
<dbReference type="InterPro" id="IPR001444">
    <property type="entry name" value="Flag_bb_rod_N"/>
</dbReference>
<keyword evidence="9" id="KW-1185">Reference proteome</keyword>
<reference evidence="8 9" key="1">
    <citation type="submission" date="2019-03" db="EMBL/GenBank/DDBJ databases">
        <title>Genomic Encyclopedia of Type Strains, Phase IV (KMG-IV): sequencing the most valuable type-strain genomes for metagenomic binning, comparative biology and taxonomic classification.</title>
        <authorList>
            <person name="Goeker M."/>
        </authorList>
    </citation>
    <scope>NUCLEOTIDE SEQUENCE [LARGE SCALE GENOMIC DNA]</scope>
    <source>
        <strain evidence="8 9">DSM 26377</strain>
    </source>
</reference>
<accession>A0A4V3US50</accession>
<comment type="function">
    <text evidence="5 6">Structural component of flagellum, the bacterial motility apparatus. Part of the rod structure of flagellar basal body.</text>
</comment>
<evidence type="ECO:0000256" key="1">
    <source>
        <dbReference type="ARBA" id="ARBA00004117"/>
    </source>
</evidence>
<dbReference type="Proteomes" id="UP000295341">
    <property type="component" value="Unassembled WGS sequence"/>
</dbReference>
<comment type="caution">
    <text evidence="8">The sequence shown here is derived from an EMBL/GenBank/DDBJ whole genome shotgun (WGS) entry which is preliminary data.</text>
</comment>
<dbReference type="Pfam" id="PF00460">
    <property type="entry name" value="Flg_bb_rod"/>
    <property type="match status" value="1"/>
</dbReference>
<evidence type="ECO:0000256" key="2">
    <source>
        <dbReference type="ARBA" id="ARBA00009677"/>
    </source>
</evidence>
<evidence type="ECO:0000256" key="5">
    <source>
        <dbReference type="ARBA" id="ARBA00024934"/>
    </source>
</evidence>
<dbReference type="PANTHER" id="PTHR30435">
    <property type="entry name" value="FLAGELLAR PROTEIN"/>
    <property type="match status" value="1"/>
</dbReference>
<dbReference type="PANTHER" id="PTHR30435:SF12">
    <property type="entry name" value="FLAGELLAR BASAL BODY ROD PROTEIN FLGB"/>
    <property type="match status" value="1"/>
</dbReference>
<keyword evidence="8" id="KW-0969">Cilium</keyword>
<dbReference type="RefSeq" id="WP_133880958.1">
    <property type="nucleotide sequence ID" value="NZ_MWIN01000001.1"/>
</dbReference>